<evidence type="ECO:0000256" key="1">
    <source>
        <dbReference type="SAM" id="Phobius"/>
    </source>
</evidence>
<keyword evidence="3" id="KW-1185">Reference proteome</keyword>
<feature type="transmembrane region" description="Helical" evidence="1">
    <location>
        <begin position="107"/>
        <end position="127"/>
    </location>
</feature>
<keyword evidence="1" id="KW-1133">Transmembrane helix</keyword>
<dbReference type="Proteomes" id="UP000271889">
    <property type="component" value="Unassembled WGS sequence"/>
</dbReference>
<name>A0A3P6S390_CYLGO</name>
<keyword evidence="1" id="KW-0812">Transmembrane</keyword>
<proteinExistence type="predicted"/>
<dbReference type="AlphaFoldDB" id="A0A3P6S390"/>
<evidence type="ECO:0008006" key="4">
    <source>
        <dbReference type="Google" id="ProtNLM"/>
    </source>
</evidence>
<reference evidence="2 3" key="1">
    <citation type="submission" date="2018-11" db="EMBL/GenBank/DDBJ databases">
        <authorList>
            <consortium name="Pathogen Informatics"/>
        </authorList>
    </citation>
    <scope>NUCLEOTIDE SEQUENCE [LARGE SCALE GENOMIC DNA]</scope>
</reference>
<accession>A0A3P6S390</accession>
<sequence>MQIIVFSIQIAYNCCGINGSADYQDLSSVNLYGIKKYPLPRDKTLNDCPHEDIACLYPLSCCFSVECTEYRLAELNVEGDRFHERWYKSKGCVSAIFSAHFGLLEPIYPVILIFFSLATQVFGLLFAQLTLTGYLTLAESGLSDVDESVAWLLPFSYPGPEDIVQVKKIDN</sequence>
<organism evidence="2 3">
    <name type="scientific">Cylicostephanus goldi</name>
    <name type="common">Nematode worm</name>
    <dbReference type="NCBI Taxonomy" id="71465"/>
    <lineage>
        <taxon>Eukaryota</taxon>
        <taxon>Metazoa</taxon>
        <taxon>Ecdysozoa</taxon>
        <taxon>Nematoda</taxon>
        <taxon>Chromadorea</taxon>
        <taxon>Rhabditida</taxon>
        <taxon>Rhabditina</taxon>
        <taxon>Rhabditomorpha</taxon>
        <taxon>Strongyloidea</taxon>
        <taxon>Strongylidae</taxon>
        <taxon>Cylicostephanus</taxon>
    </lineage>
</organism>
<gene>
    <name evidence="2" type="ORF">CGOC_LOCUS1847</name>
</gene>
<dbReference type="OrthoDB" id="5829140at2759"/>
<evidence type="ECO:0000313" key="2">
    <source>
        <dbReference type="EMBL" id="VDK50694.1"/>
    </source>
</evidence>
<evidence type="ECO:0000313" key="3">
    <source>
        <dbReference type="Proteomes" id="UP000271889"/>
    </source>
</evidence>
<keyword evidence="1" id="KW-0472">Membrane</keyword>
<dbReference type="EMBL" id="UYRV01003781">
    <property type="protein sequence ID" value="VDK50694.1"/>
    <property type="molecule type" value="Genomic_DNA"/>
</dbReference>
<protein>
    <recommendedName>
        <fullName evidence="4">Tetraspanin</fullName>
    </recommendedName>
</protein>